<sequence>MGVNSLPESRHWLSVLKAGVRAETAPTSPNLGRGRARLTDDQTKPPSARLSKPVRDKLVCQLRAAVDRMQQMMHALTLKLEANHDNTICIRNSGEAQRQQMRSKGK</sequence>
<evidence type="ECO:0000256" key="1">
    <source>
        <dbReference type="SAM" id="MobiDB-lite"/>
    </source>
</evidence>
<feature type="non-terminal residue" evidence="2">
    <location>
        <position position="106"/>
    </location>
</feature>
<name>A0AAD6FFB4_9TELE</name>
<feature type="region of interest" description="Disordered" evidence="1">
    <location>
        <begin position="23"/>
        <end position="52"/>
    </location>
</feature>
<dbReference type="Proteomes" id="UP001219934">
    <property type="component" value="Unassembled WGS sequence"/>
</dbReference>
<keyword evidence="3" id="KW-1185">Reference proteome</keyword>
<proteinExistence type="predicted"/>
<evidence type="ECO:0000313" key="3">
    <source>
        <dbReference type="Proteomes" id="UP001219934"/>
    </source>
</evidence>
<protein>
    <submittedName>
        <fullName evidence="2">Uncharacterized protein</fullName>
    </submittedName>
</protein>
<organism evidence="2 3">
    <name type="scientific">Pogonophryne albipinna</name>
    <dbReference type="NCBI Taxonomy" id="1090488"/>
    <lineage>
        <taxon>Eukaryota</taxon>
        <taxon>Metazoa</taxon>
        <taxon>Chordata</taxon>
        <taxon>Craniata</taxon>
        <taxon>Vertebrata</taxon>
        <taxon>Euteleostomi</taxon>
        <taxon>Actinopterygii</taxon>
        <taxon>Neopterygii</taxon>
        <taxon>Teleostei</taxon>
        <taxon>Neoteleostei</taxon>
        <taxon>Acanthomorphata</taxon>
        <taxon>Eupercaria</taxon>
        <taxon>Perciformes</taxon>
        <taxon>Notothenioidei</taxon>
        <taxon>Pogonophryne</taxon>
    </lineage>
</organism>
<reference evidence="2" key="1">
    <citation type="submission" date="2022-11" db="EMBL/GenBank/DDBJ databases">
        <title>Chromosome-level genome of Pogonophryne albipinna.</title>
        <authorList>
            <person name="Jo E."/>
        </authorList>
    </citation>
    <scope>NUCLEOTIDE SEQUENCE</scope>
    <source>
        <strain evidence="2">SGF0006</strain>
        <tissue evidence="2">Muscle</tissue>
    </source>
</reference>
<evidence type="ECO:0000313" key="2">
    <source>
        <dbReference type="EMBL" id="KAJ4931584.1"/>
    </source>
</evidence>
<comment type="caution">
    <text evidence="2">The sequence shown here is derived from an EMBL/GenBank/DDBJ whole genome shotgun (WGS) entry which is preliminary data.</text>
</comment>
<dbReference type="EMBL" id="JAPTMU010000014">
    <property type="protein sequence ID" value="KAJ4931584.1"/>
    <property type="molecule type" value="Genomic_DNA"/>
</dbReference>
<dbReference type="AlphaFoldDB" id="A0AAD6FFB4"/>
<gene>
    <name evidence="2" type="ORF">JOQ06_010029</name>
</gene>
<accession>A0AAD6FFB4</accession>